<protein>
    <submittedName>
        <fullName evidence="1">BnaA06g33350D protein</fullName>
    </submittedName>
</protein>
<name>A0A078FMN1_BRANA</name>
<gene>
    <name evidence="1" type="primary">BnaA06g33350D</name>
    <name evidence="1" type="ORF">GSBRNA2T00077996001</name>
</gene>
<reference evidence="1 2" key="1">
    <citation type="journal article" date="2014" name="Science">
        <title>Plant genetics. Early allopolyploid evolution in the post-Neolithic Brassica napus oilseed genome.</title>
        <authorList>
            <person name="Chalhoub B."/>
            <person name="Denoeud F."/>
            <person name="Liu S."/>
            <person name="Parkin I.A."/>
            <person name="Tang H."/>
            <person name="Wang X."/>
            <person name="Chiquet J."/>
            <person name="Belcram H."/>
            <person name="Tong C."/>
            <person name="Samans B."/>
            <person name="Correa M."/>
            <person name="Da Silva C."/>
            <person name="Just J."/>
            <person name="Falentin C."/>
            <person name="Koh C.S."/>
            <person name="Le Clainche I."/>
            <person name="Bernard M."/>
            <person name="Bento P."/>
            <person name="Noel B."/>
            <person name="Labadie K."/>
            <person name="Alberti A."/>
            <person name="Charles M."/>
            <person name="Arnaud D."/>
            <person name="Guo H."/>
            <person name="Daviaud C."/>
            <person name="Alamery S."/>
            <person name="Jabbari K."/>
            <person name="Zhao M."/>
            <person name="Edger P.P."/>
            <person name="Chelaifa H."/>
            <person name="Tack D."/>
            <person name="Lassalle G."/>
            <person name="Mestiri I."/>
            <person name="Schnel N."/>
            <person name="Le Paslier M.C."/>
            <person name="Fan G."/>
            <person name="Renault V."/>
            <person name="Bayer P.E."/>
            <person name="Golicz A.A."/>
            <person name="Manoli S."/>
            <person name="Lee T.H."/>
            <person name="Thi V.H."/>
            <person name="Chalabi S."/>
            <person name="Hu Q."/>
            <person name="Fan C."/>
            <person name="Tollenaere R."/>
            <person name="Lu Y."/>
            <person name="Battail C."/>
            <person name="Shen J."/>
            <person name="Sidebottom C.H."/>
            <person name="Wang X."/>
            <person name="Canaguier A."/>
            <person name="Chauveau A."/>
            <person name="Berard A."/>
            <person name="Deniot G."/>
            <person name="Guan M."/>
            <person name="Liu Z."/>
            <person name="Sun F."/>
            <person name="Lim Y.P."/>
            <person name="Lyons E."/>
            <person name="Town C.D."/>
            <person name="Bancroft I."/>
            <person name="Wang X."/>
            <person name="Meng J."/>
            <person name="Ma J."/>
            <person name="Pires J.C."/>
            <person name="King G.J."/>
            <person name="Brunel D."/>
            <person name="Delourme R."/>
            <person name="Renard M."/>
            <person name="Aury J.M."/>
            <person name="Adams K.L."/>
            <person name="Batley J."/>
            <person name="Snowdon R.J."/>
            <person name="Tost J."/>
            <person name="Edwards D."/>
            <person name="Zhou Y."/>
            <person name="Hua W."/>
            <person name="Sharpe A.G."/>
            <person name="Paterson A.H."/>
            <person name="Guan C."/>
            <person name="Wincker P."/>
        </authorList>
    </citation>
    <scope>NUCLEOTIDE SEQUENCE [LARGE SCALE GENOMIC DNA]</scope>
    <source>
        <strain evidence="2">cv. Darmor-bzh</strain>
    </source>
</reference>
<organism evidence="1 2">
    <name type="scientific">Brassica napus</name>
    <name type="common">Rape</name>
    <dbReference type="NCBI Taxonomy" id="3708"/>
    <lineage>
        <taxon>Eukaryota</taxon>
        <taxon>Viridiplantae</taxon>
        <taxon>Streptophyta</taxon>
        <taxon>Embryophyta</taxon>
        <taxon>Tracheophyta</taxon>
        <taxon>Spermatophyta</taxon>
        <taxon>Magnoliopsida</taxon>
        <taxon>eudicotyledons</taxon>
        <taxon>Gunneridae</taxon>
        <taxon>Pentapetalae</taxon>
        <taxon>rosids</taxon>
        <taxon>malvids</taxon>
        <taxon>Brassicales</taxon>
        <taxon>Brassicaceae</taxon>
        <taxon>Brassiceae</taxon>
        <taxon>Brassica</taxon>
    </lineage>
</organism>
<proteinExistence type="predicted"/>
<sequence>MFASESLGTMSNSGPRSTRLIYTLSEATVMVCYCLVIAPHEVNARQGTLRLDHIS</sequence>
<dbReference type="Gramene" id="CDY13588">
    <property type="protein sequence ID" value="CDY13588"/>
    <property type="gene ID" value="GSBRNA2T00077996001"/>
</dbReference>
<evidence type="ECO:0000313" key="2">
    <source>
        <dbReference type="Proteomes" id="UP000028999"/>
    </source>
</evidence>
<dbReference type="OMA" id="TMSNSGP"/>
<dbReference type="PaxDb" id="3708-A0A078FMN1"/>
<dbReference type="EMBL" id="LK032037">
    <property type="protein sequence ID" value="CDY13588.1"/>
    <property type="molecule type" value="Genomic_DNA"/>
</dbReference>
<accession>A0A078FMN1</accession>
<evidence type="ECO:0000313" key="1">
    <source>
        <dbReference type="EMBL" id="CDY13588.1"/>
    </source>
</evidence>
<dbReference type="Proteomes" id="UP000028999">
    <property type="component" value="Unassembled WGS sequence"/>
</dbReference>
<keyword evidence="2" id="KW-1185">Reference proteome</keyword>
<dbReference type="AlphaFoldDB" id="A0A078FMN1"/>